<dbReference type="KEGG" id="mabb:MASS_3428"/>
<dbReference type="CDD" id="cd04859">
    <property type="entry name" value="Prim_Pol"/>
    <property type="match status" value="1"/>
</dbReference>
<dbReference type="Proteomes" id="UP000013961">
    <property type="component" value="Chromosome"/>
</dbReference>
<accession>A0AB33ADY3</accession>
<evidence type="ECO:0000259" key="1">
    <source>
        <dbReference type="SMART" id="SM00943"/>
    </source>
</evidence>
<dbReference type="AlphaFoldDB" id="A0AB33ADY3"/>
<evidence type="ECO:0000313" key="2">
    <source>
        <dbReference type="EMBL" id="AGM30030.1"/>
    </source>
</evidence>
<gene>
    <name evidence="2" type="ORF">MASS_3428</name>
</gene>
<evidence type="ECO:0000313" key="3">
    <source>
        <dbReference type="Proteomes" id="UP000013961"/>
    </source>
</evidence>
<name>A0AB33ADY3_9MYCO</name>
<organism evidence="2 3">
    <name type="scientific">Mycobacteroides abscessus subsp. bolletii 50594</name>
    <dbReference type="NCBI Taxonomy" id="1303024"/>
    <lineage>
        <taxon>Bacteria</taxon>
        <taxon>Bacillati</taxon>
        <taxon>Actinomycetota</taxon>
        <taxon>Actinomycetes</taxon>
        <taxon>Mycobacteriales</taxon>
        <taxon>Mycobacteriaceae</taxon>
        <taxon>Mycobacteroides</taxon>
        <taxon>Mycobacteroides abscessus</taxon>
    </lineage>
</organism>
<dbReference type="InterPro" id="IPR015330">
    <property type="entry name" value="DNA_primase/pol_bifunc_N"/>
</dbReference>
<proteinExistence type="predicted"/>
<dbReference type="Pfam" id="PF09250">
    <property type="entry name" value="Prim-Pol"/>
    <property type="match status" value="1"/>
</dbReference>
<dbReference type="SMART" id="SM00943">
    <property type="entry name" value="Prim-Pol"/>
    <property type="match status" value="1"/>
</dbReference>
<feature type="domain" description="DNA primase/polymerase bifunctional N-terminal" evidence="1">
    <location>
        <begin position="72"/>
        <end position="227"/>
    </location>
</feature>
<dbReference type="SUPFAM" id="SSF56747">
    <property type="entry name" value="Prim-pol domain"/>
    <property type="match status" value="1"/>
</dbReference>
<protein>
    <recommendedName>
        <fullName evidence="1">DNA primase/polymerase bifunctional N-terminal domain-containing protein</fullName>
    </recommendedName>
</protein>
<sequence length="236" mass="25242">MRLFSTCRDCGEAMLVTSIDDTVHPTCEPKPTAVDIQCAEFLAAVQAGDNARADELAATIDAAERPTLRGSALYYSQALGWPVFPLKAGSKEPATLKGFKDATTNRRRIEAWWNGNPNYNIGLATGHAFDVVDIDPGPGGRESLARLEQAGSLPDVHGYVVTAGNRAECRPAGIHLYVKATGRGNRAGFLPGIDYRGAGGYVVGAPSTLGDHQSWQWLMPPSPDIKAHNITERNAA</sequence>
<dbReference type="EMBL" id="CP004374">
    <property type="protein sequence ID" value="AGM30030.1"/>
    <property type="molecule type" value="Genomic_DNA"/>
</dbReference>
<reference evidence="2 3" key="1">
    <citation type="journal article" date="2013" name="Genome Announc.">
        <title>Complete Genome Sequence of Mycobacterium massiliense Clinical Strain Asan 50594, Belonging to the Type II Genotype.</title>
        <authorList>
            <person name="Kim B.J."/>
            <person name="Kim B.R."/>
            <person name="Hong S.H."/>
            <person name="Seok S.H."/>
            <person name="Kook Y.H."/>
            <person name="Kim B.J."/>
        </authorList>
    </citation>
    <scope>NUCLEOTIDE SEQUENCE [LARGE SCALE GENOMIC DNA]</scope>
    <source>
        <strain evidence="2 3">50594</strain>
    </source>
</reference>